<evidence type="ECO:0000313" key="2">
    <source>
        <dbReference type="Proteomes" id="UP000811255"/>
    </source>
</evidence>
<dbReference type="Proteomes" id="UP000811255">
    <property type="component" value="Unassembled WGS sequence"/>
</dbReference>
<protein>
    <submittedName>
        <fullName evidence="1">Uncharacterized protein</fullName>
    </submittedName>
</protein>
<dbReference type="EMBL" id="JAHFVK010000001">
    <property type="protein sequence ID" value="MBT2133957.1"/>
    <property type="molecule type" value="Genomic_DNA"/>
</dbReference>
<organism evidence="1 2">
    <name type="scientific">Croceibacterium selenioxidans</name>
    <dbReference type="NCBI Taxonomy" id="2838833"/>
    <lineage>
        <taxon>Bacteria</taxon>
        <taxon>Pseudomonadati</taxon>
        <taxon>Pseudomonadota</taxon>
        <taxon>Alphaproteobacteria</taxon>
        <taxon>Sphingomonadales</taxon>
        <taxon>Erythrobacteraceae</taxon>
        <taxon>Croceibacterium</taxon>
    </lineage>
</organism>
<reference evidence="1 2" key="1">
    <citation type="submission" date="2021-05" db="EMBL/GenBank/DDBJ databases">
        <title>Croceibacterium sp. LX-88 genome sequence.</title>
        <authorList>
            <person name="Luo X."/>
        </authorList>
    </citation>
    <scope>NUCLEOTIDE SEQUENCE [LARGE SCALE GENOMIC DNA]</scope>
    <source>
        <strain evidence="1 2">LX-88</strain>
    </source>
</reference>
<evidence type="ECO:0000313" key="1">
    <source>
        <dbReference type="EMBL" id="MBT2133957.1"/>
    </source>
</evidence>
<proteinExistence type="predicted"/>
<gene>
    <name evidence="1" type="ORF">KK137_06385</name>
</gene>
<keyword evidence="2" id="KW-1185">Reference proteome</keyword>
<comment type="caution">
    <text evidence="1">The sequence shown here is derived from an EMBL/GenBank/DDBJ whole genome shotgun (WGS) entry which is preliminary data.</text>
</comment>
<dbReference type="RefSeq" id="WP_214535322.1">
    <property type="nucleotide sequence ID" value="NZ_JAHFVK010000001.1"/>
</dbReference>
<accession>A0ABS5W3R0</accession>
<name>A0ABS5W3R0_9SPHN</name>
<sequence>MVERVARKLRELTKANGGVCRGNDETGWNDYVGDARQIIATMRRPSMAMNDAVFDIGDEALHPSRDRAQSESVWQTMIDAALTPN</sequence>